<keyword evidence="4 12" id="KW-0336">GPI-anchor</keyword>
<feature type="compositionally biased region" description="Low complexity" evidence="13">
    <location>
        <begin position="431"/>
        <end position="464"/>
    </location>
</feature>
<dbReference type="EnsemblMetazoa" id="tetur19g01120.1">
    <property type="protein sequence ID" value="tetur19g01120.1"/>
    <property type="gene ID" value="tetur19g01120"/>
</dbReference>
<sequence length="514" mass="57820">MSTRQITVLDTILGDPMRRVSTEFNDYTRKFDELIKELLKNSENGFHTMFTRTYGQRYEKHARLFSNMFTLLTKYYSYNNVNLDSEFTKFFTDLYQKIFIELNNHYIFSDDYLKCVAAHMETINPFGDIPRKLVIEVQRSFTAARVFIQSLVTASEISKTVAEHSATPNCHKFFVQMNYCQQCEDSPDRVPCRNYCNAVMHTCTTSYRPLNKEWNPFLDKLTAIISRLETSFNIESVVGPLDIKISEAIMNFQENGMTVSKRLYSICGKPKRGKRLAINRRPTSETSPTLDNRSPTASKSPLDNFLDSTKKQLKKMKDFWQRLPETVCNNSVIPATIDGSAELNNKPCWSQEDGSMQPLTDKSSEMDEKVVFINSQRALLRNVNSKLDAAFRGSDIPEDEDLSGSGSGSGDGDYDDDDYPDDDEPDDYDVPKSSTAPPVSSVSPVSVTVHNSSTTVNKTSSTKADNVTTIPIPGATQEPQNNPATPKGSSSLVEKSSLMIISLTFLSILIGQTL</sequence>
<accession>T1KRY2</accession>
<comment type="subcellular location">
    <subcellularLocation>
        <location evidence="1 12">Cell membrane</location>
        <topology evidence="1 12">Lipid-anchor</topology>
        <topology evidence="1 12">GPI-anchor</topology>
    </subcellularLocation>
</comment>
<dbReference type="GO" id="GO:0009966">
    <property type="term" value="P:regulation of signal transduction"/>
    <property type="evidence" value="ECO:0007669"/>
    <property type="project" value="InterPro"/>
</dbReference>
<dbReference type="PANTHER" id="PTHR10822:SF30">
    <property type="entry name" value="DALLY-LIKE, ISOFORM A"/>
    <property type="match status" value="1"/>
</dbReference>
<evidence type="ECO:0000256" key="12">
    <source>
        <dbReference type="RuleBase" id="RU003519"/>
    </source>
</evidence>
<proteinExistence type="inferred from homology"/>
<reference evidence="14" key="2">
    <citation type="submission" date="2015-06" db="UniProtKB">
        <authorList>
            <consortium name="EnsemblMetazoa"/>
        </authorList>
    </citation>
    <scope>IDENTIFICATION</scope>
</reference>
<comment type="similarity">
    <text evidence="2 11">Belongs to the glypican family.</text>
</comment>
<evidence type="ECO:0000256" key="13">
    <source>
        <dbReference type="SAM" id="MobiDB-lite"/>
    </source>
</evidence>
<dbReference type="GO" id="GO:0005886">
    <property type="term" value="C:plasma membrane"/>
    <property type="evidence" value="ECO:0007669"/>
    <property type="project" value="UniProtKB-SubCell"/>
</dbReference>
<feature type="region of interest" description="Disordered" evidence="13">
    <location>
        <begin position="275"/>
        <end position="303"/>
    </location>
</feature>
<evidence type="ECO:0000256" key="2">
    <source>
        <dbReference type="ARBA" id="ARBA00010260"/>
    </source>
</evidence>
<dbReference type="AlphaFoldDB" id="T1KRY2"/>
<evidence type="ECO:0000256" key="1">
    <source>
        <dbReference type="ARBA" id="ARBA00004609"/>
    </source>
</evidence>
<keyword evidence="6 12" id="KW-0654">Proteoglycan</keyword>
<dbReference type="GO" id="GO:0098552">
    <property type="term" value="C:side of membrane"/>
    <property type="evidence" value="ECO:0007669"/>
    <property type="project" value="UniProtKB-KW"/>
</dbReference>
<evidence type="ECO:0000313" key="14">
    <source>
        <dbReference type="EnsemblMetazoa" id="tetur19g01120.1"/>
    </source>
</evidence>
<dbReference type="Pfam" id="PF01153">
    <property type="entry name" value="Glypican"/>
    <property type="match status" value="1"/>
</dbReference>
<keyword evidence="9 12" id="KW-0357">Heparan sulfate</keyword>
<dbReference type="Proteomes" id="UP000015104">
    <property type="component" value="Unassembled WGS sequence"/>
</dbReference>
<evidence type="ECO:0000313" key="15">
    <source>
        <dbReference type="Proteomes" id="UP000015104"/>
    </source>
</evidence>
<evidence type="ECO:0000256" key="5">
    <source>
        <dbReference type="ARBA" id="ARBA00022729"/>
    </source>
</evidence>
<feature type="compositionally biased region" description="Acidic residues" evidence="13">
    <location>
        <begin position="412"/>
        <end position="428"/>
    </location>
</feature>
<dbReference type="GO" id="GO:0016477">
    <property type="term" value="P:cell migration"/>
    <property type="evidence" value="ECO:0007669"/>
    <property type="project" value="TreeGrafter"/>
</dbReference>
<evidence type="ECO:0000256" key="9">
    <source>
        <dbReference type="ARBA" id="ARBA00023207"/>
    </source>
</evidence>
<dbReference type="GO" id="GO:1905475">
    <property type="term" value="P:regulation of protein localization to membrane"/>
    <property type="evidence" value="ECO:0007669"/>
    <property type="project" value="TreeGrafter"/>
</dbReference>
<evidence type="ECO:0000256" key="10">
    <source>
        <dbReference type="ARBA" id="ARBA00023288"/>
    </source>
</evidence>
<dbReference type="GO" id="GO:0009986">
    <property type="term" value="C:cell surface"/>
    <property type="evidence" value="ECO:0007669"/>
    <property type="project" value="TreeGrafter"/>
</dbReference>
<comment type="function">
    <text evidence="12">Cell surface proteoglycan.</text>
</comment>
<dbReference type="STRING" id="32264.T1KRY2"/>
<dbReference type="EMBL" id="CAEY01000421">
    <property type="status" value="NOT_ANNOTATED_CDS"/>
    <property type="molecule type" value="Genomic_DNA"/>
</dbReference>
<keyword evidence="8" id="KW-0325">Glycoprotein</keyword>
<evidence type="ECO:0000256" key="11">
    <source>
        <dbReference type="RuleBase" id="RU003518"/>
    </source>
</evidence>
<protein>
    <recommendedName>
        <fullName evidence="16">Glypican</fullName>
    </recommendedName>
</protein>
<keyword evidence="7 12" id="KW-0472">Membrane</keyword>
<evidence type="ECO:0008006" key="16">
    <source>
        <dbReference type="Google" id="ProtNLM"/>
    </source>
</evidence>
<evidence type="ECO:0000256" key="6">
    <source>
        <dbReference type="ARBA" id="ARBA00022974"/>
    </source>
</evidence>
<feature type="compositionally biased region" description="Polar residues" evidence="13">
    <location>
        <begin position="284"/>
        <end position="301"/>
    </location>
</feature>
<dbReference type="PANTHER" id="PTHR10822">
    <property type="entry name" value="GLYPICAN"/>
    <property type="match status" value="1"/>
</dbReference>
<dbReference type="GO" id="GO:0005576">
    <property type="term" value="C:extracellular region"/>
    <property type="evidence" value="ECO:0007669"/>
    <property type="project" value="TreeGrafter"/>
</dbReference>
<name>T1KRY2_TETUR</name>
<feature type="compositionally biased region" description="Polar residues" evidence="13">
    <location>
        <begin position="477"/>
        <end position="490"/>
    </location>
</feature>
<dbReference type="InterPro" id="IPR001863">
    <property type="entry name" value="Glypican"/>
</dbReference>
<organism evidence="14 15">
    <name type="scientific">Tetranychus urticae</name>
    <name type="common">Two-spotted spider mite</name>
    <dbReference type="NCBI Taxonomy" id="32264"/>
    <lineage>
        <taxon>Eukaryota</taxon>
        <taxon>Metazoa</taxon>
        <taxon>Ecdysozoa</taxon>
        <taxon>Arthropoda</taxon>
        <taxon>Chelicerata</taxon>
        <taxon>Arachnida</taxon>
        <taxon>Acari</taxon>
        <taxon>Acariformes</taxon>
        <taxon>Trombidiformes</taxon>
        <taxon>Prostigmata</taxon>
        <taxon>Eleutherengona</taxon>
        <taxon>Raphignathae</taxon>
        <taxon>Tetranychoidea</taxon>
        <taxon>Tetranychidae</taxon>
        <taxon>Tetranychus</taxon>
    </lineage>
</organism>
<evidence type="ECO:0000256" key="7">
    <source>
        <dbReference type="ARBA" id="ARBA00023136"/>
    </source>
</evidence>
<dbReference type="HOGENOM" id="CLU_024658_1_0_1"/>
<evidence type="ECO:0000256" key="3">
    <source>
        <dbReference type="ARBA" id="ARBA00022475"/>
    </source>
</evidence>
<evidence type="ECO:0000256" key="4">
    <source>
        <dbReference type="ARBA" id="ARBA00022622"/>
    </source>
</evidence>
<keyword evidence="3" id="KW-1003">Cell membrane</keyword>
<dbReference type="eggNOG" id="KOG3821">
    <property type="taxonomic scope" value="Eukaryota"/>
</dbReference>
<reference evidence="15" key="1">
    <citation type="submission" date="2011-08" db="EMBL/GenBank/DDBJ databases">
        <authorList>
            <person name="Rombauts S."/>
        </authorList>
    </citation>
    <scope>NUCLEOTIDE SEQUENCE</scope>
    <source>
        <strain evidence="15">London</strain>
    </source>
</reference>
<dbReference type="GO" id="GO:0045202">
    <property type="term" value="C:synapse"/>
    <property type="evidence" value="ECO:0007669"/>
    <property type="project" value="TreeGrafter"/>
</dbReference>
<evidence type="ECO:0000256" key="8">
    <source>
        <dbReference type="ARBA" id="ARBA00023180"/>
    </source>
</evidence>
<keyword evidence="15" id="KW-1185">Reference proteome</keyword>
<feature type="region of interest" description="Disordered" evidence="13">
    <location>
        <begin position="391"/>
        <end position="490"/>
    </location>
</feature>
<keyword evidence="5" id="KW-0732">Signal</keyword>
<keyword evidence="10 12" id="KW-0449">Lipoprotein</keyword>